<keyword evidence="1" id="KW-0732">Signal</keyword>
<gene>
    <name evidence="3" type="ORF">WDV06_24325</name>
</gene>
<dbReference type="Pfam" id="PF03724">
    <property type="entry name" value="META"/>
    <property type="match status" value="1"/>
</dbReference>
<dbReference type="Gene3D" id="2.40.128.270">
    <property type="match status" value="1"/>
</dbReference>
<reference evidence="3 4" key="1">
    <citation type="submission" date="2024-03" db="EMBL/GenBank/DDBJ databases">
        <title>Whole genome sequencing of Streptomyces racemochromogenes, to identify antimicrobial biosynthetic gene clusters.</title>
        <authorList>
            <person name="Suryawanshi P."/>
            <person name="Krishnaraj P.U."/>
            <person name="Arun Y.P."/>
            <person name="Suryawanshi M.P."/>
            <person name="Rakshit O."/>
        </authorList>
    </citation>
    <scope>NUCLEOTIDE SEQUENCE [LARGE SCALE GENOMIC DNA]</scope>
    <source>
        <strain evidence="3 4">AUDT626</strain>
    </source>
</reference>
<dbReference type="Proteomes" id="UP001610631">
    <property type="component" value="Unassembled WGS sequence"/>
</dbReference>
<feature type="domain" description="DUF306" evidence="2">
    <location>
        <begin position="49"/>
        <end position="155"/>
    </location>
</feature>
<name>A0ABW7PIQ7_9ACTN</name>
<evidence type="ECO:0000256" key="1">
    <source>
        <dbReference type="SAM" id="SignalP"/>
    </source>
</evidence>
<dbReference type="RefSeq" id="WP_395511904.1">
    <property type="nucleotide sequence ID" value="NZ_JBBDHD010000073.1"/>
</dbReference>
<evidence type="ECO:0000259" key="2">
    <source>
        <dbReference type="Pfam" id="PF03724"/>
    </source>
</evidence>
<dbReference type="EMBL" id="JBBDHD010000073">
    <property type="protein sequence ID" value="MFH7598198.1"/>
    <property type="molecule type" value="Genomic_DNA"/>
</dbReference>
<keyword evidence="4" id="KW-1185">Reference proteome</keyword>
<proteinExistence type="predicted"/>
<dbReference type="InterPro" id="IPR005184">
    <property type="entry name" value="DUF306_Meta_HslJ"/>
</dbReference>
<accession>A0ABW7PIQ7</accession>
<feature type="signal peptide" evidence="1">
    <location>
        <begin position="1"/>
        <end position="24"/>
    </location>
</feature>
<comment type="caution">
    <text evidence="3">The sequence shown here is derived from an EMBL/GenBank/DDBJ whole genome shotgun (WGS) entry which is preliminary data.</text>
</comment>
<sequence length="164" mass="16176">MRILRHRPRPVAGALVLVLAAALAGCTGTPQSDAPVPAPASATPPVPDAPLTATQWTVTALSGTPVPAAAAGRARFTLAPGGTAGGSLGCNRFSAPVAVEGATVTFGPLTSTRMACEGPAGEVERTLTGLFGAGPLTWRVQGRTLTLTAPDGRALTAEGGSAAE</sequence>
<feature type="chain" id="PRO_5046127379" evidence="1">
    <location>
        <begin position="25"/>
        <end position="164"/>
    </location>
</feature>
<organism evidence="3 4">
    <name type="scientific">Streptomyces racemochromogenes</name>
    <dbReference type="NCBI Taxonomy" id="67353"/>
    <lineage>
        <taxon>Bacteria</taxon>
        <taxon>Bacillati</taxon>
        <taxon>Actinomycetota</taxon>
        <taxon>Actinomycetes</taxon>
        <taxon>Kitasatosporales</taxon>
        <taxon>Streptomycetaceae</taxon>
        <taxon>Streptomyces</taxon>
    </lineage>
</organism>
<dbReference type="PANTHER" id="PTHR35535:SF2">
    <property type="entry name" value="DUF306 DOMAIN-CONTAINING PROTEIN"/>
    <property type="match status" value="1"/>
</dbReference>
<dbReference type="InterPro" id="IPR038670">
    <property type="entry name" value="HslJ-like_sf"/>
</dbReference>
<dbReference type="InterPro" id="IPR053147">
    <property type="entry name" value="Hsp_HslJ-like"/>
</dbReference>
<evidence type="ECO:0000313" key="3">
    <source>
        <dbReference type="EMBL" id="MFH7598198.1"/>
    </source>
</evidence>
<evidence type="ECO:0000313" key="4">
    <source>
        <dbReference type="Proteomes" id="UP001610631"/>
    </source>
</evidence>
<dbReference type="PROSITE" id="PS51257">
    <property type="entry name" value="PROKAR_LIPOPROTEIN"/>
    <property type="match status" value="1"/>
</dbReference>
<protein>
    <submittedName>
        <fullName evidence="3">META domain-containing protein</fullName>
    </submittedName>
</protein>
<dbReference type="PANTHER" id="PTHR35535">
    <property type="entry name" value="HEAT SHOCK PROTEIN HSLJ"/>
    <property type="match status" value="1"/>
</dbReference>